<feature type="compositionally biased region" description="Basic and acidic residues" evidence="1">
    <location>
        <begin position="21"/>
        <end position="32"/>
    </location>
</feature>
<accession>A0A3G7U351</accession>
<sequence length="918" mass="100984">MTNSTQLNIVRYSPLTPGSTQEERTEAQERKAPTPLNNNEVYTTDNTASIAKRQSDAYKATIYGSDPVQAPSATYTLKEREGRIDAYATRVNTQIKKIESGSEGERNVKFQNVRLFMEPSGYFSGGLLAAGFDPHEKFTVTFNTYVGKGTAENRSDTDSRTYSAWEIAAGVLEHDTPERGGIVNFHSMVIDPKDRSKINDLQSFGKQLQAHWERDIATPMRGDARLDTLNEIIDDLPFIPHIPLPKPKISTVIPERSGKADAYVTRGALQSLRSDKNAFEKLSPAGQEAISRTLDKNGQVIIPNIYGYPLSGYAFIPYTPYDGNDKNRPNQGVMLDLRSGAVREIKGDDAFAAWAKDNRNQLISRFNASDLQGGKDAHWPPAAAVLDNLIQDNKSHYIGRNSSLSDKSVPVRELFNYTQSRGSDYELKFGDLNKGIAAHYQEVNAKNALWDDQTKVFGAVEQGWKSAKEVWGNTFGYVPVVGNAGNIVFGKHDALHGMTASDRVAGTTGAVISGLLLAHEVIPAGVEAGLGEPPLNFNASGIEHYNWLHNAQTGEFELTRVPKSASDTDAASVTPELAPVVPSGPQAASFPGMREIEFKGKAYFAAEKPDAGDGIHYLLRVRDPNDPSKLASSGIIASPDEAGVWSRRGEVGGVKWPWQRPDSPTPSENLTPRFSDLFADVDQEAVKQAERFDTFMKVDETKPYAVSSRGFEENGIVKRKLNISWEAPKQKFEVLPVERATPTPLSTTPYSESFLPDLNRNDYMVIKSSKGGDIELPLDANPNTPEAKRLQRLKQFEQAIPDAELRSRISEVAHQGSVLPAVLELTHSFKEGYGVTASNTSFVIEYDPIHSEARVKVIATWFVSDINGEVPKVIPNLEATTVRTFTIRENNDVSGVLYTIDDDAPTHLEVSIPGDLPQ</sequence>
<organism evidence="2 3">
    <name type="scientific">Pseudomonas synxantha</name>
    <dbReference type="NCBI Taxonomy" id="47883"/>
    <lineage>
        <taxon>Bacteria</taxon>
        <taxon>Pseudomonadati</taxon>
        <taxon>Pseudomonadota</taxon>
        <taxon>Gammaproteobacteria</taxon>
        <taxon>Pseudomonadales</taxon>
        <taxon>Pseudomonadaceae</taxon>
        <taxon>Pseudomonas</taxon>
    </lineage>
</organism>
<protein>
    <submittedName>
        <fullName evidence="2">Uncharacterized protein</fullName>
    </submittedName>
</protein>
<dbReference type="Proteomes" id="UP000268696">
    <property type="component" value="Chromosome"/>
</dbReference>
<dbReference type="RefSeq" id="WP_124376324.1">
    <property type="nucleotide sequence ID" value="NZ_CP027754.1"/>
</dbReference>
<evidence type="ECO:0000256" key="1">
    <source>
        <dbReference type="SAM" id="MobiDB-lite"/>
    </source>
</evidence>
<reference evidence="2 3" key="1">
    <citation type="submission" date="2018-03" db="EMBL/GenBank/DDBJ databases">
        <title>Diversity of phytobeneficial traits revealed by whole-genome analysis of worldwide-isolated phenazine-producing Pseudomonas spp.</title>
        <authorList>
            <person name="Biessy A."/>
            <person name="Novinscak A."/>
            <person name="Blom J."/>
            <person name="Leger G."/>
            <person name="Thomashow L.S."/>
            <person name="Cazorla F.M."/>
            <person name="Josic D."/>
            <person name="Filion M."/>
        </authorList>
    </citation>
    <scope>NUCLEOTIDE SEQUENCE [LARGE SCALE GENOMIC DNA]</scope>
    <source>
        <strain evidence="2 3">30B</strain>
    </source>
</reference>
<name>A0A3G7U351_9PSED</name>
<proteinExistence type="predicted"/>
<feature type="region of interest" description="Disordered" evidence="1">
    <location>
        <begin position="1"/>
        <end position="38"/>
    </location>
</feature>
<dbReference type="AlphaFoldDB" id="A0A3G7U351"/>
<gene>
    <name evidence="2" type="ORF">C4K03_0941</name>
</gene>
<evidence type="ECO:0000313" key="3">
    <source>
        <dbReference type="Proteomes" id="UP000268696"/>
    </source>
</evidence>
<dbReference type="EMBL" id="CP027754">
    <property type="protein sequence ID" value="AZE53112.1"/>
    <property type="molecule type" value="Genomic_DNA"/>
</dbReference>
<evidence type="ECO:0000313" key="2">
    <source>
        <dbReference type="EMBL" id="AZE53112.1"/>
    </source>
</evidence>